<comment type="caution">
    <text evidence="1">The sequence shown here is derived from an EMBL/GenBank/DDBJ whole genome shotgun (WGS) entry which is preliminary data.</text>
</comment>
<organism evidence="1 2">
    <name type="scientific">Akanthomyces lecanii RCEF 1005</name>
    <dbReference type="NCBI Taxonomy" id="1081108"/>
    <lineage>
        <taxon>Eukaryota</taxon>
        <taxon>Fungi</taxon>
        <taxon>Dikarya</taxon>
        <taxon>Ascomycota</taxon>
        <taxon>Pezizomycotina</taxon>
        <taxon>Sordariomycetes</taxon>
        <taxon>Hypocreomycetidae</taxon>
        <taxon>Hypocreales</taxon>
        <taxon>Cordycipitaceae</taxon>
        <taxon>Akanthomyces</taxon>
        <taxon>Cordyceps confragosa</taxon>
    </lineage>
</organism>
<keyword evidence="2" id="KW-1185">Reference proteome</keyword>
<dbReference type="EMBL" id="AZHF01000004">
    <property type="protein sequence ID" value="OAA76159.1"/>
    <property type="molecule type" value="Genomic_DNA"/>
</dbReference>
<evidence type="ECO:0000313" key="1">
    <source>
        <dbReference type="EMBL" id="OAA76159.1"/>
    </source>
</evidence>
<reference evidence="1 2" key="1">
    <citation type="journal article" date="2016" name="Genome Biol. Evol.">
        <title>Divergent and convergent evolution of fungal pathogenicity.</title>
        <authorList>
            <person name="Shang Y."/>
            <person name="Xiao G."/>
            <person name="Zheng P."/>
            <person name="Cen K."/>
            <person name="Zhan S."/>
            <person name="Wang C."/>
        </authorList>
    </citation>
    <scope>NUCLEOTIDE SEQUENCE [LARGE SCALE GENOMIC DNA]</scope>
    <source>
        <strain evidence="1 2">RCEF 1005</strain>
    </source>
</reference>
<dbReference type="Proteomes" id="UP000076881">
    <property type="component" value="Unassembled WGS sequence"/>
</dbReference>
<name>A0A162N657_CORDF</name>
<sequence length="208" mass="23926">MPLFAGFKESLKQHIPRPSEPEIKRRSSYSIHDHYQALEVLVPEDTLPVGSIIDSLETMTRLNPQGQTAAFSILKLFNFDCPKERHLIRAQDTNARYLLRAYESQCRYKADISYEECREAVETSEQAREWFRITGYKHPAYLVVGCQSFCKFDLVPASGSLDGSGREPARCIKSSADRRNQIYRVKLIKLSYKKSLLSNDLKLVCEEQ</sequence>
<protein>
    <submittedName>
        <fullName evidence="1">Uncharacterized protein</fullName>
    </submittedName>
</protein>
<evidence type="ECO:0000313" key="2">
    <source>
        <dbReference type="Proteomes" id="UP000076881"/>
    </source>
</evidence>
<accession>A0A162N657</accession>
<gene>
    <name evidence="1" type="ORF">LEL_05843</name>
</gene>
<dbReference type="AlphaFoldDB" id="A0A162N657"/>
<proteinExistence type="predicted"/>